<dbReference type="AlphaFoldDB" id="A0A9X2JGB3"/>
<evidence type="ECO:0000313" key="1">
    <source>
        <dbReference type="EMBL" id="MCO6044561.1"/>
    </source>
</evidence>
<dbReference type="PANTHER" id="PTHR34849:SF3">
    <property type="entry name" value="SSR2962 PROTEIN"/>
    <property type="match status" value="1"/>
</dbReference>
<organism evidence="1 2">
    <name type="scientific">Aeoliella straminimaris</name>
    <dbReference type="NCBI Taxonomy" id="2954799"/>
    <lineage>
        <taxon>Bacteria</taxon>
        <taxon>Pseudomonadati</taxon>
        <taxon>Planctomycetota</taxon>
        <taxon>Planctomycetia</taxon>
        <taxon>Pirellulales</taxon>
        <taxon>Lacipirellulaceae</taxon>
        <taxon>Aeoliella</taxon>
    </lineage>
</organism>
<protein>
    <submittedName>
        <fullName evidence="1">DUF433 domain-containing protein</fullName>
    </submittedName>
</protein>
<keyword evidence="2" id="KW-1185">Reference proteome</keyword>
<dbReference type="Pfam" id="PF04255">
    <property type="entry name" value="DUF433"/>
    <property type="match status" value="1"/>
</dbReference>
<dbReference type="Proteomes" id="UP001155241">
    <property type="component" value="Unassembled WGS sequence"/>
</dbReference>
<comment type="caution">
    <text evidence="1">The sequence shown here is derived from an EMBL/GenBank/DDBJ whole genome shotgun (WGS) entry which is preliminary data.</text>
</comment>
<dbReference type="InterPro" id="IPR007367">
    <property type="entry name" value="DUF433"/>
</dbReference>
<dbReference type="Gene3D" id="1.10.10.10">
    <property type="entry name" value="Winged helix-like DNA-binding domain superfamily/Winged helix DNA-binding domain"/>
    <property type="match status" value="1"/>
</dbReference>
<proteinExistence type="predicted"/>
<dbReference type="SUPFAM" id="SSF46689">
    <property type="entry name" value="Homeodomain-like"/>
    <property type="match status" value="1"/>
</dbReference>
<dbReference type="InterPro" id="IPR009057">
    <property type="entry name" value="Homeodomain-like_sf"/>
</dbReference>
<gene>
    <name evidence="1" type="ORF">NG895_11650</name>
</gene>
<dbReference type="PANTHER" id="PTHR34849">
    <property type="entry name" value="SSL5025 PROTEIN"/>
    <property type="match status" value="1"/>
</dbReference>
<evidence type="ECO:0000313" key="2">
    <source>
        <dbReference type="Proteomes" id="UP001155241"/>
    </source>
</evidence>
<reference evidence="1" key="1">
    <citation type="submission" date="2022-06" db="EMBL/GenBank/DDBJ databases">
        <title>Aeoliella straminimaris, a novel planctomycete from sediments.</title>
        <authorList>
            <person name="Vitorino I.R."/>
            <person name="Lage O.M."/>
        </authorList>
    </citation>
    <scope>NUCLEOTIDE SEQUENCE</scope>
    <source>
        <strain evidence="1">ICT_H6.2</strain>
    </source>
</reference>
<accession>A0A9X2JGB3</accession>
<dbReference type="RefSeq" id="WP_252852672.1">
    <property type="nucleotide sequence ID" value="NZ_JAMXLR010000036.1"/>
</dbReference>
<dbReference type="EMBL" id="JAMXLR010000036">
    <property type="protein sequence ID" value="MCO6044561.1"/>
    <property type="molecule type" value="Genomic_DNA"/>
</dbReference>
<sequence>MSDRISIDPAICHGKPVISGTRVLVSTVLGALGGGDSIETVLADYPTITREDIAAALLFASELSDYQQTDYTTAK</sequence>
<name>A0A9X2JGB3_9BACT</name>
<dbReference type="InterPro" id="IPR036388">
    <property type="entry name" value="WH-like_DNA-bd_sf"/>
</dbReference>